<dbReference type="SUPFAM" id="SSF51126">
    <property type="entry name" value="Pectin lyase-like"/>
    <property type="match status" value="1"/>
</dbReference>
<dbReference type="Pfam" id="PF20129">
    <property type="entry name" value="DUF6519"/>
    <property type="match status" value="2"/>
</dbReference>
<keyword evidence="2" id="KW-0456">Lyase</keyword>
<dbReference type="GO" id="GO:0016829">
    <property type="term" value="F:lyase activity"/>
    <property type="evidence" value="ECO:0007669"/>
    <property type="project" value="UniProtKB-KW"/>
</dbReference>
<name>A0A4R2Q5A3_9RHOB</name>
<dbReference type="InterPro" id="IPR045392">
    <property type="entry name" value="DUF6519"/>
</dbReference>
<accession>A0A4R2Q5A3</accession>
<evidence type="ECO:0000259" key="1">
    <source>
        <dbReference type="Pfam" id="PF13229"/>
    </source>
</evidence>
<dbReference type="Pfam" id="PF13229">
    <property type="entry name" value="Beta_helix"/>
    <property type="match status" value="1"/>
</dbReference>
<evidence type="ECO:0000313" key="2">
    <source>
        <dbReference type="EMBL" id="TCP41855.1"/>
    </source>
</evidence>
<evidence type="ECO:0000313" key="3">
    <source>
        <dbReference type="Proteomes" id="UP000294835"/>
    </source>
</evidence>
<dbReference type="InterPro" id="IPR012334">
    <property type="entry name" value="Pectin_lyas_fold"/>
</dbReference>
<dbReference type="EMBL" id="SLXP01000004">
    <property type="protein sequence ID" value="TCP41855.1"/>
    <property type="molecule type" value="Genomic_DNA"/>
</dbReference>
<dbReference type="OrthoDB" id="134981at2"/>
<dbReference type="AlphaFoldDB" id="A0A4R2Q5A3"/>
<keyword evidence="3" id="KW-1185">Reference proteome</keyword>
<dbReference type="InterPro" id="IPR039448">
    <property type="entry name" value="Beta_helix"/>
</dbReference>
<dbReference type="Gene3D" id="2.160.20.10">
    <property type="entry name" value="Single-stranded right-handed beta-helix, Pectin lyase-like"/>
    <property type="match status" value="2"/>
</dbReference>
<proteinExistence type="predicted"/>
<dbReference type="SMART" id="SM00710">
    <property type="entry name" value="PbH1"/>
    <property type="match status" value="6"/>
</dbReference>
<comment type="caution">
    <text evidence="2">The sequence shown here is derived from an EMBL/GenBank/DDBJ whole genome shotgun (WGS) entry which is preliminary data.</text>
</comment>
<dbReference type="RefSeq" id="WP_132461785.1">
    <property type="nucleotide sequence ID" value="NZ_SLXP01000004.1"/>
</dbReference>
<dbReference type="InterPro" id="IPR006626">
    <property type="entry name" value="PbH1"/>
</dbReference>
<reference evidence="2 3" key="1">
    <citation type="submission" date="2019-03" db="EMBL/GenBank/DDBJ databases">
        <title>Genomic Encyclopedia of Type Strains, Phase IV (KMG-IV): sequencing the most valuable type-strain genomes for metagenomic binning, comparative biology and taxonomic classification.</title>
        <authorList>
            <person name="Goeker M."/>
        </authorList>
    </citation>
    <scope>NUCLEOTIDE SEQUENCE [LARGE SCALE GENOMIC DNA]</scope>
    <source>
        <strain evidence="2 3">DSM 18063</strain>
    </source>
</reference>
<feature type="domain" description="Right handed beta helix" evidence="1">
    <location>
        <begin position="736"/>
        <end position="906"/>
    </location>
</feature>
<dbReference type="Proteomes" id="UP000294835">
    <property type="component" value="Unassembled WGS sequence"/>
</dbReference>
<organism evidence="2 3">
    <name type="scientific">Rhodovulum marinum</name>
    <dbReference type="NCBI Taxonomy" id="320662"/>
    <lineage>
        <taxon>Bacteria</taxon>
        <taxon>Pseudomonadati</taxon>
        <taxon>Pseudomonadota</taxon>
        <taxon>Alphaproteobacteria</taxon>
        <taxon>Rhodobacterales</taxon>
        <taxon>Paracoccaceae</taxon>
        <taxon>Rhodovulum</taxon>
    </lineage>
</organism>
<gene>
    <name evidence="2" type="ORF">EV662_104199</name>
</gene>
<protein>
    <submittedName>
        <fullName evidence="2">Parallel beta helix pectate lyase-like protein</fullName>
    </submittedName>
</protein>
<dbReference type="InterPro" id="IPR011050">
    <property type="entry name" value="Pectin_lyase_fold/virulence"/>
</dbReference>
<sequence>MGGDYSKDSFDALRDYAGVFLQQGRPVLDSDWNEMVQVLERRIRAGTVDTIGRAVVPRETENAFHIRHGGGGLEIGPGRLYLDGMCIENHGDGDFARTGDGPAPVFDRGTGDATDPLGVLDEMTSAPEGYLSYDAQPFWPVPETLPTSGGPFLAYLVAWQREVTPVKDPTLLDPALGGVDSATRWQTVWQVRLLGGIGEGATCATPDEDLIGWPETVAPSTARLTTGTVDVDDPEDPCLVPPTDGYTGLENQFYRVEIHQTGQNGDQTDAWFKFSRENASVAAAIDSFASPADTITVRSIGRDEILRFRPGDWVEITDNRREFDHRSGQILRVSVVNEDTREIELEGTVDPDLIPTGVDGDTARARQSRLIRWDQKGIIRNAADNSVWWDLDAANPGSPEGVIPVPPAGTVLLLESGITVAFSTADGPGRYREMDAWRFWARTAGTQIQTLTQAPPDAVQRHYTRLAILSFPDAPPDDCRTFWPPEIAPGEGCACSVCVTPESHNSGALTIQMGIERVAEAGGGTVCLDPGRYEIGAPIRMENLFGVTLKGHGITTVISYRGATASAIEVDTCIDIRIEDLSILVTPESAGGTGRLPTPGHGLTALHTATLALRRLAIVVGATGDTRRDHGIALEGLVIGAKIEECLVAAPIGIGSPSAIAAYGGAGTAAAAEEPEPGWLGLAEIRLLDNVVFAGRMGIWLGGLAFSLAGTTMARNIIFGPESGVALDWFELPTGGTGLDGNTILSNANAAIVGVNDIRLADNEFSGGAAAGDGIILFPNVVPGALITAQIVGNRISDLGGAGIRIAGDYDAILAKRNVIQRCGIAGILSQPGFSGRHLAIEDNVIGDIRGGPDGIGAAGIGLTGVAEGQVRGNSIRGIGRETPEGSQNAGIALQGVVSMAIEGNAIYEIGPDTPNASAWGILVRPIWFQLDISGNRIVGTTDRDAGANAWRAIEIGQVEDIEALGRLDEPLGDFAGVSGNITGAAADDLGFASVEGRVLRLTARRGIEVVPLLPLQLGLRGNQVIHFAPQLHPAISIAARGTAMVDFSQNQADLLGGANLPAQVAIAAQRITASANSLRHLRDTGLSLLMTAAAATPMGNITSGGVQLAPGGLQPPFVALNITAV</sequence>